<accession>A0AAV3YCH9</accession>
<evidence type="ECO:0000256" key="1">
    <source>
        <dbReference type="SAM" id="Phobius"/>
    </source>
</evidence>
<dbReference type="Proteomes" id="UP000735302">
    <property type="component" value="Unassembled WGS sequence"/>
</dbReference>
<keyword evidence="1" id="KW-0812">Transmembrane</keyword>
<gene>
    <name evidence="2" type="ORF">PoB_000645900</name>
</gene>
<comment type="caution">
    <text evidence="2">The sequence shown here is derived from an EMBL/GenBank/DDBJ whole genome shotgun (WGS) entry which is preliminary data.</text>
</comment>
<sequence>MWRKELAERGDVRWKVPGLSTYHLERILCALTDVYPGDEFRMDGAAWFTLQMDLFVFVMSLCVFFCCKYSFLLLLSRSNLHLFLPYSSPLINIVIAYPSLNACYLTLRDLAACLLEEMLTADYTRCGVKFTIPPHT</sequence>
<protein>
    <submittedName>
        <fullName evidence="2">Uncharacterized protein</fullName>
    </submittedName>
</protein>
<evidence type="ECO:0000313" key="2">
    <source>
        <dbReference type="EMBL" id="GFN79953.1"/>
    </source>
</evidence>
<dbReference type="AlphaFoldDB" id="A0AAV3YCH9"/>
<keyword evidence="1" id="KW-0472">Membrane</keyword>
<evidence type="ECO:0000313" key="3">
    <source>
        <dbReference type="Proteomes" id="UP000735302"/>
    </source>
</evidence>
<reference evidence="2 3" key="1">
    <citation type="journal article" date="2021" name="Elife">
        <title>Chloroplast acquisition without the gene transfer in kleptoplastic sea slugs, Plakobranchus ocellatus.</title>
        <authorList>
            <person name="Maeda T."/>
            <person name="Takahashi S."/>
            <person name="Yoshida T."/>
            <person name="Shimamura S."/>
            <person name="Takaki Y."/>
            <person name="Nagai Y."/>
            <person name="Toyoda A."/>
            <person name="Suzuki Y."/>
            <person name="Arimoto A."/>
            <person name="Ishii H."/>
            <person name="Satoh N."/>
            <person name="Nishiyama T."/>
            <person name="Hasebe M."/>
            <person name="Maruyama T."/>
            <person name="Minagawa J."/>
            <person name="Obokata J."/>
            <person name="Shigenobu S."/>
        </authorList>
    </citation>
    <scope>NUCLEOTIDE SEQUENCE [LARGE SCALE GENOMIC DNA]</scope>
</reference>
<proteinExistence type="predicted"/>
<dbReference type="EMBL" id="BLXT01000751">
    <property type="protein sequence ID" value="GFN79953.1"/>
    <property type="molecule type" value="Genomic_DNA"/>
</dbReference>
<feature type="transmembrane region" description="Helical" evidence="1">
    <location>
        <begin position="54"/>
        <end position="75"/>
    </location>
</feature>
<keyword evidence="1" id="KW-1133">Transmembrane helix</keyword>
<keyword evidence="3" id="KW-1185">Reference proteome</keyword>
<organism evidence="2 3">
    <name type="scientific">Plakobranchus ocellatus</name>
    <dbReference type="NCBI Taxonomy" id="259542"/>
    <lineage>
        <taxon>Eukaryota</taxon>
        <taxon>Metazoa</taxon>
        <taxon>Spiralia</taxon>
        <taxon>Lophotrochozoa</taxon>
        <taxon>Mollusca</taxon>
        <taxon>Gastropoda</taxon>
        <taxon>Heterobranchia</taxon>
        <taxon>Euthyneura</taxon>
        <taxon>Panpulmonata</taxon>
        <taxon>Sacoglossa</taxon>
        <taxon>Placobranchoidea</taxon>
        <taxon>Plakobranchidae</taxon>
        <taxon>Plakobranchus</taxon>
    </lineage>
</organism>
<name>A0AAV3YCH9_9GAST</name>